<keyword evidence="4" id="KW-1003">Cell membrane</keyword>
<keyword evidence="3" id="KW-0813">Transport</keyword>
<keyword evidence="5 8" id="KW-0812">Transmembrane</keyword>
<dbReference type="EMBL" id="RYYR01000009">
    <property type="protein sequence ID" value="RUL53560.1"/>
    <property type="molecule type" value="Genomic_DNA"/>
</dbReference>
<evidence type="ECO:0000313" key="9">
    <source>
        <dbReference type="EMBL" id="RUL53560.1"/>
    </source>
</evidence>
<reference evidence="9 10" key="1">
    <citation type="submission" date="2018-12" db="EMBL/GenBank/DDBJ databases">
        <title>Lysinibacillus antri sp. nov., isolated from a cave soil.</title>
        <authorList>
            <person name="Narsing Rao M.P."/>
            <person name="Zhang H."/>
            <person name="Dong Z.-Y."/>
            <person name="Niu X.-K."/>
            <person name="Zhang K."/>
            <person name="Fang B.-Z."/>
            <person name="Kang Y.-Q."/>
            <person name="Xiao M."/>
            <person name="Li W.-J."/>
        </authorList>
    </citation>
    <scope>NUCLEOTIDE SEQUENCE [LARGE SCALE GENOMIC DNA]</scope>
    <source>
        <strain evidence="9 10">SYSU K30002</strain>
    </source>
</reference>
<name>A0A3S0RW22_9BACI</name>
<dbReference type="GO" id="GO:0005886">
    <property type="term" value="C:plasma membrane"/>
    <property type="evidence" value="ECO:0007669"/>
    <property type="project" value="UniProtKB-SubCell"/>
</dbReference>
<dbReference type="Proteomes" id="UP000287910">
    <property type="component" value="Unassembled WGS sequence"/>
</dbReference>
<evidence type="ECO:0000256" key="1">
    <source>
        <dbReference type="ARBA" id="ARBA00004651"/>
    </source>
</evidence>
<evidence type="ECO:0000256" key="2">
    <source>
        <dbReference type="ARBA" id="ARBA00005658"/>
    </source>
</evidence>
<sequence>MLMAAISAVLLYAGGLDVLQTASLIAALPFAVIVLLLGITLWKMLKHEIIPIKKNDIKRYKKLREHLKQENSKKK</sequence>
<comment type="caution">
    <text evidence="9">The sequence shown here is derived from an EMBL/GenBank/DDBJ whole genome shotgun (WGS) entry which is preliminary data.</text>
</comment>
<protein>
    <submittedName>
        <fullName evidence="9">Uncharacterized protein</fullName>
    </submittedName>
</protein>
<gene>
    <name evidence="9" type="ORF">EK386_08310</name>
</gene>
<dbReference type="PANTHER" id="PTHR30047">
    <property type="entry name" value="HIGH-AFFINITY CHOLINE TRANSPORT PROTEIN-RELATED"/>
    <property type="match status" value="1"/>
</dbReference>
<organism evidence="9 10">
    <name type="scientific">Lysinibacillus antri</name>
    <dbReference type="NCBI Taxonomy" id="2498145"/>
    <lineage>
        <taxon>Bacteria</taxon>
        <taxon>Bacillati</taxon>
        <taxon>Bacillota</taxon>
        <taxon>Bacilli</taxon>
        <taxon>Bacillales</taxon>
        <taxon>Bacillaceae</taxon>
        <taxon>Lysinibacillus</taxon>
    </lineage>
</organism>
<keyword evidence="7 8" id="KW-0472">Membrane</keyword>
<dbReference type="PANTHER" id="PTHR30047:SF7">
    <property type="entry name" value="HIGH-AFFINITY CHOLINE TRANSPORT PROTEIN"/>
    <property type="match status" value="1"/>
</dbReference>
<evidence type="ECO:0000256" key="7">
    <source>
        <dbReference type="ARBA" id="ARBA00023136"/>
    </source>
</evidence>
<evidence type="ECO:0000256" key="3">
    <source>
        <dbReference type="ARBA" id="ARBA00022448"/>
    </source>
</evidence>
<proteinExistence type="inferred from homology"/>
<keyword evidence="10" id="KW-1185">Reference proteome</keyword>
<accession>A0A3S0RW22</accession>
<feature type="transmembrane region" description="Helical" evidence="8">
    <location>
        <begin position="25"/>
        <end position="45"/>
    </location>
</feature>
<dbReference type="InterPro" id="IPR000060">
    <property type="entry name" value="BCCT_transptr"/>
</dbReference>
<evidence type="ECO:0000256" key="6">
    <source>
        <dbReference type="ARBA" id="ARBA00022989"/>
    </source>
</evidence>
<evidence type="ECO:0000256" key="8">
    <source>
        <dbReference type="SAM" id="Phobius"/>
    </source>
</evidence>
<dbReference type="Pfam" id="PF02028">
    <property type="entry name" value="BCCT"/>
    <property type="match status" value="1"/>
</dbReference>
<evidence type="ECO:0000256" key="4">
    <source>
        <dbReference type="ARBA" id="ARBA00022475"/>
    </source>
</evidence>
<dbReference type="AlphaFoldDB" id="A0A3S0RW22"/>
<comment type="subcellular location">
    <subcellularLocation>
        <location evidence="1">Cell membrane</location>
        <topology evidence="1">Multi-pass membrane protein</topology>
    </subcellularLocation>
</comment>
<keyword evidence="6 8" id="KW-1133">Transmembrane helix</keyword>
<evidence type="ECO:0000256" key="5">
    <source>
        <dbReference type="ARBA" id="ARBA00022692"/>
    </source>
</evidence>
<comment type="similarity">
    <text evidence="2">Belongs to the BCCT transporter (TC 2.A.15) family.</text>
</comment>
<dbReference type="GO" id="GO:0022857">
    <property type="term" value="F:transmembrane transporter activity"/>
    <property type="evidence" value="ECO:0007669"/>
    <property type="project" value="InterPro"/>
</dbReference>
<evidence type="ECO:0000313" key="10">
    <source>
        <dbReference type="Proteomes" id="UP000287910"/>
    </source>
</evidence>